<accession>A0A7X0J8L3</accession>
<proteinExistence type="predicted"/>
<evidence type="ECO:0008006" key="4">
    <source>
        <dbReference type="Google" id="ProtNLM"/>
    </source>
</evidence>
<name>A0A7X0J8L3_9SPHI</name>
<evidence type="ECO:0000313" key="2">
    <source>
        <dbReference type="EMBL" id="MBB6501882.1"/>
    </source>
</evidence>
<gene>
    <name evidence="2" type="ORF">HDF25_004059</name>
</gene>
<dbReference type="EMBL" id="JACHCC010000011">
    <property type="protein sequence ID" value="MBB6501882.1"/>
    <property type="molecule type" value="Genomic_DNA"/>
</dbReference>
<sequence>MKQILLPCCLFMFLSTNTFSQVNPKYNFTIGLIGFSYLQLPQIADQDQQKYLTNYFSGALLKLNDHQISYRLSGNFIHNNINFQSDCTNCNLDNGRITDYNISIGFEKNLNYARIQPYFAFDAGYRYNRFSGIQNSINLQRKIYATDALETIKDGFTAAPAFGIKINPIDEISIFAEGGFQYCISYLHTQTISQDLSATLTQTTGHKQEILFKPITIGIQFHLGNKD</sequence>
<protein>
    <recommendedName>
        <fullName evidence="4">Outer membrane protein beta-barrel domain-containing protein</fullName>
    </recommendedName>
</protein>
<evidence type="ECO:0000256" key="1">
    <source>
        <dbReference type="SAM" id="SignalP"/>
    </source>
</evidence>
<keyword evidence="1" id="KW-0732">Signal</keyword>
<dbReference type="Proteomes" id="UP000521017">
    <property type="component" value="Unassembled WGS sequence"/>
</dbReference>
<reference evidence="2 3" key="1">
    <citation type="submission" date="2020-08" db="EMBL/GenBank/DDBJ databases">
        <title>Genomic Encyclopedia of Type Strains, Phase IV (KMG-V): Genome sequencing to study the core and pangenomes of soil and plant-associated prokaryotes.</title>
        <authorList>
            <person name="Whitman W."/>
        </authorList>
    </citation>
    <scope>NUCLEOTIDE SEQUENCE [LARGE SCALE GENOMIC DNA]</scope>
    <source>
        <strain evidence="2 3">M2T3</strain>
    </source>
</reference>
<dbReference type="RefSeq" id="WP_184628065.1">
    <property type="nucleotide sequence ID" value="NZ_JACHCC010000011.1"/>
</dbReference>
<comment type="caution">
    <text evidence="2">The sequence shown here is derived from an EMBL/GenBank/DDBJ whole genome shotgun (WGS) entry which is preliminary data.</text>
</comment>
<evidence type="ECO:0000313" key="3">
    <source>
        <dbReference type="Proteomes" id="UP000521017"/>
    </source>
</evidence>
<dbReference type="AlphaFoldDB" id="A0A7X0J8L3"/>
<organism evidence="2 3">
    <name type="scientific">Pedobacter cryoconitis</name>
    <dbReference type="NCBI Taxonomy" id="188932"/>
    <lineage>
        <taxon>Bacteria</taxon>
        <taxon>Pseudomonadati</taxon>
        <taxon>Bacteroidota</taxon>
        <taxon>Sphingobacteriia</taxon>
        <taxon>Sphingobacteriales</taxon>
        <taxon>Sphingobacteriaceae</taxon>
        <taxon>Pedobacter</taxon>
    </lineage>
</organism>
<feature type="chain" id="PRO_5030742279" description="Outer membrane protein beta-barrel domain-containing protein" evidence="1">
    <location>
        <begin position="21"/>
        <end position="227"/>
    </location>
</feature>
<feature type="signal peptide" evidence="1">
    <location>
        <begin position="1"/>
        <end position="20"/>
    </location>
</feature>